<proteinExistence type="inferred from homology"/>
<dbReference type="Gene3D" id="3.90.1200.10">
    <property type="match status" value="1"/>
</dbReference>
<dbReference type="PANTHER" id="PTHR21064:SF6">
    <property type="entry name" value="AMINOGLYCOSIDE PHOSPHOTRANSFERASE DOMAIN-CONTAINING PROTEIN"/>
    <property type="match status" value="1"/>
</dbReference>
<dbReference type="SUPFAM" id="SSF56112">
    <property type="entry name" value="Protein kinase-like (PK-like)"/>
    <property type="match status" value="1"/>
</dbReference>
<dbReference type="Pfam" id="PF01636">
    <property type="entry name" value="APH"/>
    <property type="match status" value="1"/>
</dbReference>
<dbReference type="InterPro" id="IPR011009">
    <property type="entry name" value="Kinase-like_dom_sf"/>
</dbReference>
<dbReference type="GO" id="GO:0004413">
    <property type="term" value="F:homoserine kinase activity"/>
    <property type="evidence" value="ECO:0007669"/>
    <property type="project" value="TreeGrafter"/>
</dbReference>
<dbReference type="EMBL" id="CP020809">
    <property type="protein sequence ID" value="ART67776.1"/>
    <property type="molecule type" value="Genomic_DNA"/>
</dbReference>
<comment type="similarity">
    <text evidence="1">Belongs to the pseudomonas-type ThrB family.</text>
</comment>
<dbReference type="InterPro" id="IPR002575">
    <property type="entry name" value="Aminoglycoside_PTrfase"/>
</dbReference>
<dbReference type="GO" id="GO:0009088">
    <property type="term" value="P:threonine biosynthetic process"/>
    <property type="evidence" value="ECO:0007669"/>
    <property type="project" value="TreeGrafter"/>
</dbReference>
<evidence type="ECO:0000259" key="2">
    <source>
        <dbReference type="Pfam" id="PF01636"/>
    </source>
</evidence>
<feature type="domain" description="Aminoglycoside phosphotransferase" evidence="2">
    <location>
        <begin position="47"/>
        <end position="284"/>
    </location>
</feature>
<gene>
    <name evidence="3" type="ORF">BTO20_03500</name>
</gene>
<name>A0A1Y0BY18_9MYCO</name>
<accession>A0A1Y0BY18</accession>
<sequence>MLRCASGTGGDFMATVEEAERLEPQARQALAQYGLPAPSQLELLTFSENAVFRAFFDSAESVIVRLHSIGYHTKAAVESELLWVEAIRRDTDVAVPPVIRTPAGDGVVVATDPIFPARLAAVFGDLAGAAPSMDLMIADYRILGRTTAKLHRHACDWTPPAAFERISWDLAGTFGEKPTWGRWQDGPSLAAADISVLAAAEDLIRNRLTEYGRGPNRYGLIHSDLRLANILMRDGVAQVIDFDDCGFGWYLYDLASALTFIEDDPQVPELVASWLAGYTEVRPLDDADFAITPSLIMLRRMVILAWLGSRPGTPVFIAEAPNYARVTGEMARTYLASSGTDVCPGTATA</sequence>
<evidence type="ECO:0000256" key="1">
    <source>
        <dbReference type="ARBA" id="ARBA00038240"/>
    </source>
</evidence>
<organism evidence="3 4">
    <name type="scientific">Mycobacterium dioxanotrophicus</name>
    <dbReference type="NCBI Taxonomy" id="482462"/>
    <lineage>
        <taxon>Bacteria</taxon>
        <taxon>Bacillati</taxon>
        <taxon>Actinomycetota</taxon>
        <taxon>Actinomycetes</taxon>
        <taxon>Mycobacteriales</taxon>
        <taxon>Mycobacteriaceae</taxon>
        <taxon>Mycobacterium</taxon>
    </lineage>
</organism>
<dbReference type="PANTHER" id="PTHR21064">
    <property type="entry name" value="AMINOGLYCOSIDE PHOSPHOTRANSFERASE DOMAIN-CONTAINING PROTEIN-RELATED"/>
    <property type="match status" value="1"/>
</dbReference>
<dbReference type="AlphaFoldDB" id="A0A1Y0BY18"/>
<evidence type="ECO:0000313" key="3">
    <source>
        <dbReference type="EMBL" id="ART67776.1"/>
    </source>
</evidence>
<dbReference type="Proteomes" id="UP000195331">
    <property type="component" value="Chromosome"/>
</dbReference>
<dbReference type="KEGG" id="mdx:BTO20_03500"/>
<protein>
    <recommendedName>
        <fullName evidence="2">Aminoglycoside phosphotransferase domain-containing protein</fullName>
    </recommendedName>
</protein>
<reference evidence="3 4" key="1">
    <citation type="submission" date="2017-04" db="EMBL/GenBank/DDBJ databases">
        <title>Whole Genome Sequence of 1,4-Dioxane Degrading Bacterium Mycobacterium dioxanotrophicus PH-06.</title>
        <authorList>
            <person name="He Y."/>
        </authorList>
    </citation>
    <scope>NUCLEOTIDE SEQUENCE [LARGE SCALE GENOMIC DNA]</scope>
    <source>
        <strain evidence="3 4">PH-06</strain>
    </source>
</reference>
<keyword evidence="4" id="KW-1185">Reference proteome</keyword>
<dbReference type="InterPro" id="IPR050249">
    <property type="entry name" value="Pseudomonas-type_ThrB"/>
</dbReference>
<evidence type="ECO:0000313" key="4">
    <source>
        <dbReference type="Proteomes" id="UP000195331"/>
    </source>
</evidence>